<organism evidence="1 2">
    <name type="scientific">Phlebia brevispora</name>
    <dbReference type="NCBI Taxonomy" id="194682"/>
    <lineage>
        <taxon>Eukaryota</taxon>
        <taxon>Fungi</taxon>
        <taxon>Dikarya</taxon>
        <taxon>Basidiomycota</taxon>
        <taxon>Agaricomycotina</taxon>
        <taxon>Agaricomycetes</taxon>
        <taxon>Polyporales</taxon>
        <taxon>Meruliaceae</taxon>
        <taxon>Phlebia</taxon>
    </lineage>
</organism>
<accession>A0ACC1RJI0</accession>
<dbReference type="EMBL" id="JANHOG010002814">
    <property type="protein sequence ID" value="KAJ3519688.1"/>
    <property type="molecule type" value="Genomic_DNA"/>
</dbReference>
<name>A0ACC1RJI0_9APHY</name>
<dbReference type="Proteomes" id="UP001148662">
    <property type="component" value="Unassembled WGS sequence"/>
</dbReference>
<sequence>MLGVFLVELRGINSFLYKAQVEVSQCLPNCPSGGPYGATTRATVVNNKENTTSRAARASSRAKPPSTVTDHKAAAARVTASTVATRAKSHPAASHPDTATQGKRKREALGEVPRPPANVIRQNKESAAAKGKGKATKEAFDGVEIKKPVSTARGPHKVVASATSPRRR</sequence>
<protein>
    <submittedName>
        <fullName evidence="1">Uncharacterized protein</fullName>
    </submittedName>
</protein>
<reference evidence="1" key="1">
    <citation type="submission" date="2022-07" db="EMBL/GenBank/DDBJ databases">
        <title>Genome Sequence of Phlebia brevispora.</title>
        <authorList>
            <person name="Buettner E."/>
        </authorList>
    </citation>
    <scope>NUCLEOTIDE SEQUENCE</scope>
    <source>
        <strain evidence="1">MPL23</strain>
    </source>
</reference>
<evidence type="ECO:0000313" key="1">
    <source>
        <dbReference type="EMBL" id="KAJ3519688.1"/>
    </source>
</evidence>
<proteinExistence type="predicted"/>
<keyword evidence="2" id="KW-1185">Reference proteome</keyword>
<comment type="caution">
    <text evidence="1">The sequence shown here is derived from an EMBL/GenBank/DDBJ whole genome shotgun (WGS) entry which is preliminary data.</text>
</comment>
<evidence type="ECO:0000313" key="2">
    <source>
        <dbReference type="Proteomes" id="UP001148662"/>
    </source>
</evidence>
<gene>
    <name evidence="1" type="ORF">NM688_g9265</name>
</gene>